<reference evidence="2 3" key="1">
    <citation type="submission" date="2023-07" db="EMBL/GenBank/DDBJ databases">
        <title>Sorghum-associated microbial communities from plants grown in Nebraska, USA.</title>
        <authorList>
            <person name="Schachtman D."/>
        </authorList>
    </citation>
    <scope>NUCLEOTIDE SEQUENCE [LARGE SCALE GENOMIC DNA]</scope>
    <source>
        <strain evidence="2 3">DS1001</strain>
    </source>
</reference>
<sequence>MYVLLGCVVFVVGVLGAWQRKRLMDWSTRWNQRSGPPGEMLNAFQSERGYLIGGFGMALAGLITIVYGLTSGR</sequence>
<gene>
    <name evidence="2" type="ORF">J2T23_003786</name>
</gene>
<evidence type="ECO:0000256" key="1">
    <source>
        <dbReference type="SAM" id="Phobius"/>
    </source>
</evidence>
<dbReference type="EMBL" id="JAUSTB010000018">
    <property type="protein sequence ID" value="MDQ0147858.1"/>
    <property type="molecule type" value="Genomic_DNA"/>
</dbReference>
<dbReference type="Proteomes" id="UP001239267">
    <property type="component" value="Unassembled WGS sequence"/>
</dbReference>
<evidence type="ECO:0000313" key="3">
    <source>
        <dbReference type="Proteomes" id="UP001239267"/>
    </source>
</evidence>
<accession>A0AAJ1T1A4</accession>
<feature type="transmembrane region" description="Helical" evidence="1">
    <location>
        <begin position="50"/>
        <end position="70"/>
    </location>
</feature>
<evidence type="ECO:0000313" key="2">
    <source>
        <dbReference type="EMBL" id="MDQ0147858.1"/>
    </source>
</evidence>
<protein>
    <submittedName>
        <fullName evidence="2">Uncharacterized protein</fullName>
    </submittedName>
</protein>
<keyword evidence="3" id="KW-1185">Reference proteome</keyword>
<dbReference type="AlphaFoldDB" id="A0AAJ1T1A4"/>
<organism evidence="2 3">
    <name type="scientific">Pseudarthrobacter niigatensis</name>
    <dbReference type="NCBI Taxonomy" id="369935"/>
    <lineage>
        <taxon>Bacteria</taxon>
        <taxon>Bacillati</taxon>
        <taxon>Actinomycetota</taxon>
        <taxon>Actinomycetes</taxon>
        <taxon>Micrococcales</taxon>
        <taxon>Micrococcaceae</taxon>
        <taxon>Pseudarthrobacter</taxon>
    </lineage>
</organism>
<keyword evidence="1" id="KW-0472">Membrane</keyword>
<name>A0AAJ1T1A4_9MICC</name>
<keyword evidence="1" id="KW-0812">Transmembrane</keyword>
<comment type="caution">
    <text evidence="2">The sequence shown here is derived from an EMBL/GenBank/DDBJ whole genome shotgun (WGS) entry which is preliminary data.</text>
</comment>
<keyword evidence="1" id="KW-1133">Transmembrane helix</keyword>
<proteinExistence type="predicted"/>